<dbReference type="AlphaFoldDB" id="A0A7R9M039"/>
<evidence type="ECO:0000313" key="10">
    <source>
        <dbReference type="Proteomes" id="UP000728032"/>
    </source>
</evidence>
<evidence type="ECO:0000256" key="5">
    <source>
        <dbReference type="ARBA" id="ARBA00023128"/>
    </source>
</evidence>
<comment type="subcellular location">
    <subcellularLocation>
        <location evidence="1">Mitochondrion</location>
    </subcellularLocation>
</comment>
<dbReference type="EMBL" id="CAJPVJ010003822">
    <property type="protein sequence ID" value="CAG2167980.1"/>
    <property type="molecule type" value="Genomic_DNA"/>
</dbReference>
<feature type="coiled-coil region" evidence="7">
    <location>
        <begin position="66"/>
        <end position="103"/>
    </location>
</feature>
<evidence type="ECO:0000256" key="2">
    <source>
        <dbReference type="ARBA" id="ARBA00010901"/>
    </source>
</evidence>
<evidence type="ECO:0000256" key="8">
    <source>
        <dbReference type="SAM" id="MobiDB-lite"/>
    </source>
</evidence>
<dbReference type="OrthoDB" id="10045676at2759"/>
<dbReference type="GO" id="GO:0005739">
    <property type="term" value="C:mitochondrion"/>
    <property type="evidence" value="ECO:0007669"/>
    <property type="project" value="UniProtKB-SubCell"/>
</dbReference>
<dbReference type="PANTHER" id="PTHR48417:SF1">
    <property type="entry name" value="ATP SYNTHASE F1 SUBUNIT EPSILON"/>
    <property type="match status" value="1"/>
</dbReference>
<evidence type="ECO:0000256" key="1">
    <source>
        <dbReference type="ARBA" id="ARBA00004173"/>
    </source>
</evidence>
<organism evidence="9">
    <name type="scientific">Oppiella nova</name>
    <dbReference type="NCBI Taxonomy" id="334625"/>
    <lineage>
        <taxon>Eukaryota</taxon>
        <taxon>Metazoa</taxon>
        <taxon>Ecdysozoa</taxon>
        <taxon>Arthropoda</taxon>
        <taxon>Chelicerata</taxon>
        <taxon>Arachnida</taxon>
        <taxon>Acari</taxon>
        <taxon>Acariformes</taxon>
        <taxon>Sarcoptiformes</taxon>
        <taxon>Oribatida</taxon>
        <taxon>Brachypylina</taxon>
        <taxon>Oppioidea</taxon>
        <taxon>Oppiidae</taxon>
        <taxon>Oppiella</taxon>
    </lineage>
</organism>
<feature type="region of interest" description="Disordered" evidence="8">
    <location>
        <begin position="27"/>
        <end position="61"/>
    </location>
</feature>
<dbReference type="EMBL" id="OC918647">
    <property type="protein sequence ID" value="CAD7649799.1"/>
    <property type="molecule type" value="Genomic_DNA"/>
</dbReference>
<dbReference type="SUPFAM" id="SSF64602">
    <property type="entry name" value="F1 ATPase inhibitor, IF1, C-terminal domain"/>
    <property type="match status" value="1"/>
</dbReference>
<evidence type="ECO:0000256" key="6">
    <source>
        <dbReference type="ARBA" id="ARBA00030036"/>
    </source>
</evidence>
<comment type="similarity">
    <text evidence="2">Belongs to the ATPase inhibitor family.</text>
</comment>
<dbReference type="Proteomes" id="UP000728032">
    <property type="component" value="Unassembled WGS sequence"/>
</dbReference>
<keyword evidence="5" id="KW-0496">Mitochondrion</keyword>
<keyword evidence="10" id="KW-1185">Reference proteome</keyword>
<protein>
    <recommendedName>
        <fullName evidence="6">ATP synthase F1 subunit epsilon</fullName>
    </recommendedName>
</protein>
<accession>A0A7R9M039</accession>
<dbReference type="FunFam" id="1.20.5.500:FF:000007">
    <property type="entry name" value="ATPase inhibitor, putative"/>
    <property type="match status" value="1"/>
</dbReference>
<proteinExistence type="inferred from homology"/>
<dbReference type="Pfam" id="PF04568">
    <property type="entry name" value="IATP"/>
    <property type="match status" value="1"/>
</dbReference>
<dbReference type="PANTHER" id="PTHR48417">
    <property type="entry name" value="ATP SYNTHASE F1 SUBUNIT EPSILON"/>
    <property type="match status" value="1"/>
</dbReference>
<dbReference type="Gene3D" id="1.20.5.500">
    <property type="entry name" value="Single helix bin"/>
    <property type="match status" value="1"/>
</dbReference>
<dbReference type="InterPro" id="IPR007648">
    <property type="entry name" value="ATPase_inhibitor_mt"/>
</dbReference>
<keyword evidence="3" id="KW-0809">Transit peptide</keyword>
<sequence length="104" mass="11501">MNTSLRAVHRLKHICVNLSSVRCMSGGLGSGSGKGGGSGGSIRDAGGAFGKQEAAREEEYFRRQQKEALEKMKSGLDTEKERLEKLIKDHEKEIQKLQKLQKDK</sequence>
<evidence type="ECO:0000256" key="4">
    <source>
        <dbReference type="ARBA" id="ARBA00023054"/>
    </source>
</evidence>
<dbReference type="GO" id="GO:0042030">
    <property type="term" value="F:ATPase inhibitor activity"/>
    <property type="evidence" value="ECO:0007669"/>
    <property type="project" value="InterPro"/>
</dbReference>
<gene>
    <name evidence="9" type="ORF">ONB1V03_LOCUS7474</name>
</gene>
<evidence type="ECO:0000313" key="9">
    <source>
        <dbReference type="EMBL" id="CAD7649799.1"/>
    </source>
</evidence>
<evidence type="ECO:0000256" key="3">
    <source>
        <dbReference type="ARBA" id="ARBA00022946"/>
    </source>
</evidence>
<reference evidence="9" key="1">
    <citation type="submission" date="2020-11" db="EMBL/GenBank/DDBJ databases">
        <authorList>
            <person name="Tran Van P."/>
        </authorList>
    </citation>
    <scope>NUCLEOTIDE SEQUENCE</scope>
</reference>
<name>A0A7R9M039_9ACAR</name>
<feature type="compositionally biased region" description="Gly residues" evidence="8">
    <location>
        <begin position="27"/>
        <end position="40"/>
    </location>
</feature>
<evidence type="ECO:0000256" key="7">
    <source>
        <dbReference type="SAM" id="Coils"/>
    </source>
</evidence>
<keyword evidence="4 7" id="KW-0175">Coiled coil</keyword>